<dbReference type="PANTHER" id="PTHR28230">
    <property type="entry name" value="CHROMOSOME 1, WHOLE GENOME SHOTGUN SEQUENCE"/>
    <property type="match status" value="1"/>
</dbReference>
<feature type="compositionally biased region" description="Polar residues" evidence="1">
    <location>
        <begin position="1"/>
        <end position="12"/>
    </location>
</feature>
<dbReference type="GO" id="GO:0070096">
    <property type="term" value="P:mitochondrial outer membrane translocase complex assembly"/>
    <property type="evidence" value="ECO:0007669"/>
    <property type="project" value="InterPro"/>
</dbReference>
<accession>A0AAI9WXQ1</accession>
<reference evidence="2" key="1">
    <citation type="journal article" date="2022" name="DNA Res.">
        <title>Genome analysis of five recently described species of the CUG-Ser clade uncovers Candida theae as a new hybrid lineage with pathogenic potential in the Candida parapsilosis species complex.</title>
        <authorList>
            <person name="Mixao V."/>
            <person name="Del Olmo V."/>
            <person name="Hegedusova E."/>
            <person name="Saus E."/>
            <person name="Pryszcz L."/>
            <person name="Cillingova A."/>
            <person name="Nosek J."/>
            <person name="Gabaldon T."/>
        </authorList>
    </citation>
    <scope>NUCLEOTIDE SEQUENCE</scope>
    <source>
        <strain evidence="2">CBS 10844</strain>
    </source>
</reference>
<dbReference type="GO" id="GO:0005741">
    <property type="term" value="C:mitochondrial outer membrane"/>
    <property type="evidence" value="ECO:0007669"/>
    <property type="project" value="TreeGrafter"/>
</dbReference>
<feature type="compositionally biased region" description="Acidic residues" evidence="1">
    <location>
        <begin position="13"/>
        <end position="22"/>
    </location>
</feature>
<dbReference type="EMBL" id="JAHUZD010000109">
    <property type="protein sequence ID" value="KAI3404005.2"/>
    <property type="molecule type" value="Genomic_DNA"/>
</dbReference>
<evidence type="ECO:0000313" key="2">
    <source>
        <dbReference type="EMBL" id="KAI3404005.2"/>
    </source>
</evidence>
<dbReference type="PANTHER" id="PTHR28230:SF1">
    <property type="entry name" value="MITOCHONDRIAL IMPORT PROTEIN 2"/>
    <property type="match status" value="1"/>
</dbReference>
<evidence type="ECO:0000256" key="1">
    <source>
        <dbReference type="SAM" id="MobiDB-lite"/>
    </source>
</evidence>
<sequence>MTTLMDIQNLTEENSDGEEDYDSDYTSLDIVSTVSSSQYQISAQEQWEESMKQIQTLLSLIIFPLIGKLLGRRTSKFIWRKFADWWFP</sequence>
<dbReference type="Proteomes" id="UP001202479">
    <property type="component" value="Unassembled WGS sequence"/>
</dbReference>
<proteinExistence type="predicted"/>
<dbReference type="InterPro" id="IPR037652">
    <property type="entry name" value="Mim2"/>
</dbReference>
<dbReference type="AlphaFoldDB" id="A0AAI9WXQ1"/>
<dbReference type="Pfam" id="PF19117">
    <property type="entry name" value="Mim2"/>
    <property type="match status" value="1"/>
</dbReference>
<gene>
    <name evidence="2" type="ORF">KGF56_003164</name>
</gene>
<name>A0AAI9WXQ1_9ASCO</name>
<protein>
    <submittedName>
        <fullName evidence="2">Uncharacterized protein</fullName>
    </submittedName>
</protein>
<comment type="caution">
    <text evidence="2">The sequence shown here is derived from an EMBL/GenBank/DDBJ whole genome shotgun (WGS) entry which is preliminary data.</text>
</comment>
<dbReference type="RefSeq" id="XP_049179750.1">
    <property type="nucleotide sequence ID" value="XM_049324470.1"/>
</dbReference>
<evidence type="ECO:0000313" key="3">
    <source>
        <dbReference type="Proteomes" id="UP001202479"/>
    </source>
</evidence>
<dbReference type="GeneID" id="73380781"/>
<dbReference type="GO" id="GO:0045040">
    <property type="term" value="P:protein insertion into mitochondrial outer membrane"/>
    <property type="evidence" value="ECO:0007669"/>
    <property type="project" value="InterPro"/>
</dbReference>
<organism evidence="2 3">
    <name type="scientific">Candida oxycetoniae</name>
    <dbReference type="NCBI Taxonomy" id="497107"/>
    <lineage>
        <taxon>Eukaryota</taxon>
        <taxon>Fungi</taxon>
        <taxon>Dikarya</taxon>
        <taxon>Ascomycota</taxon>
        <taxon>Saccharomycotina</taxon>
        <taxon>Pichiomycetes</taxon>
        <taxon>Debaryomycetaceae</taxon>
        <taxon>Candida/Lodderomyces clade</taxon>
        <taxon>Candida</taxon>
    </lineage>
</organism>
<feature type="region of interest" description="Disordered" evidence="1">
    <location>
        <begin position="1"/>
        <end position="22"/>
    </location>
</feature>
<keyword evidence="3" id="KW-1185">Reference proteome</keyword>